<name>A0A2T4UXW4_9MICO</name>
<evidence type="ECO:0000313" key="2">
    <source>
        <dbReference type="Proteomes" id="UP000241085"/>
    </source>
</evidence>
<protein>
    <submittedName>
        <fullName evidence="1">Uncharacterized protein</fullName>
    </submittedName>
</protein>
<dbReference type="Proteomes" id="UP000241085">
    <property type="component" value="Unassembled WGS sequence"/>
</dbReference>
<dbReference type="EMBL" id="PZPL01000001">
    <property type="protein sequence ID" value="PTL74372.1"/>
    <property type="molecule type" value="Genomic_DNA"/>
</dbReference>
<accession>A0A2T4UXW4</accession>
<keyword evidence="2" id="KW-1185">Reference proteome</keyword>
<evidence type="ECO:0000313" key="1">
    <source>
        <dbReference type="EMBL" id="PTL74372.1"/>
    </source>
</evidence>
<dbReference type="RefSeq" id="WP_055793714.1">
    <property type="nucleotide sequence ID" value="NZ_PZPL01000001.1"/>
</dbReference>
<gene>
    <name evidence="1" type="ORF">C1I63_17080</name>
</gene>
<comment type="caution">
    <text evidence="1">The sequence shown here is derived from an EMBL/GenBank/DDBJ whole genome shotgun (WGS) entry which is preliminary data.</text>
</comment>
<dbReference type="AlphaFoldDB" id="A0A2T4UXW4"/>
<organism evidence="1 2">
    <name type="scientific">Rathayibacter caricis DSM 15933</name>
    <dbReference type="NCBI Taxonomy" id="1328867"/>
    <lineage>
        <taxon>Bacteria</taxon>
        <taxon>Bacillati</taxon>
        <taxon>Actinomycetota</taxon>
        <taxon>Actinomycetes</taxon>
        <taxon>Micrococcales</taxon>
        <taxon>Microbacteriaceae</taxon>
        <taxon>Rathayibacter</taxon>
    </lineage>
</organism>
<proteinExistence type="predicted"/>
<reference evidence="1 2" key="1">
    <citation type="submission" date="2018-03" db="EMBL/GenBank/DDBJ databases">
        <title>Bacteriophage NCPPB3778 and a type I-E CRISPR drive the evolution of the US Biological Select Agent, Rathayibacter toxicus.</title>
        <authorList>
            <person name="Davis E.W.II."/>
            <person name="Tabima J.F."/>
            <person name="Weisberg A.J."/>
            <person name="Dantas Lopes L."/>
            <person name="Wiseman M.S."/>
            <person name="Wiseman M.S."/>
            <person name="Pupko T."/>
            <person name="Belcher M.S."/>
            <person name="Sechler A.J."/>
            <person name="Tancos M.A."/>
            <person name="Schroeder B.K."/>
            <person name="Murray T.D."/>
            <person name="Luster D.G."/>
            <person name="Schneider W.L."/>
            <person name="Rogers E."/>
            <person name="Andreote F.D."/>
            <person name="Grunwald N.J."/>
            <person name="Putnam M.L."/>
            <person name="Chang J.H."/>
        </authorList>
    </citation>
    <scope>NUCLEOTIDE SEQUENCE [LARGE SCALE GENOMIC DNA]</scope>
    <source>
        <strain evidence="1 2">DSM 15933</strain>
    </source>
</reference>
<sequence>MIECSSCGTDAVVLDRSGADEAFPEDLMVLCADCTPGEITEVLAARFLADPARLRSEHARAA</sequence>